<dbReference type="PANTHER" id="PTHR45927:SF15">
    <property type="entry name" value="SERINE_THREONINE RECEPTOR-LIKE KINASE NFP"/>
    <property type="match status" value="1"/>
</dbReference>
<dbReference type="Gene3D" id="1.10.510.10">
    <property type="entry name" value="Transferase(Phosphotransferase) domain 1"/>
    <property type="match status" value="1"/>
</dbReference>
<keyword evidence="2" id="KW-0812">Transmembrane</keyword>
<keyword evidence="6" id="KW-1185">Reference proteome</keyword>
<dbReference type="OrthoDB" id="4062651at2759"/>
<feature type="region of interest" description="Disordered" evidence="1">
    <location>
        <begin position="241"/>
        <end position="270"/>
    </location>
</feature>
<dbReference type="Pfam" id="PF23462">
    <property type="entry name" value="LysM3_NFP"/>
    <property type="match status" value="1"/>
</dbReference>
<dbReference type="InterPro" id="IPR000719">
    <property type="entry name" value="Prot_kinase_dom"/>
</dbReference>
<dbReference type="InterPro" id="IPR052611">
    <property type="entry name" value="Plant_RLK_LysM"/>
</dbReference>
<protein>
    <recommendedName>
        <fullName evidence="4">Protein kinase domain-containing protein</fullName>
    </recommendedName>
</protein>
<keyword evidence="2" id="KW-1133">Transmembrane helix</keyword>
<dbReference type="InterPro" id="IPR020635">
    <property type="entry name" value="Tyr_kinase_cat_dom"/>
</dbReference>
<evidence type="ECO:0000256" key="3">
    <source>
        <dbReference type="SAM" id="SignalP"/>
    </source>
</evidence>
<evidence type="ECO:0000259" key="4">
    <source>
        <dbReference type="PROSITE" id="PS50011"/>
    </source>
</evidence>
<dbReference type="SMART" id="SM00257">
    <property type="entry name" value="LysM"/>
    <property type="match status" value="2"/>
</dbReference>
<dbReference type="GO" id="GO:0004713">
    <property type="term" value="F:protein tyrosine kinase activity"/>
    <property type="evidence" value="ECO:0007669"/>
    <property type="project" value="InterPro"/>
</dbReference>
<dbReference type="InterPro" id="IPR056561">
    <property type="entry name" value="NFP_LYK_LysM1"/>
</dbReference>
<accession>A0A9N7NB00</accession>
<feature type="signal peptide" evidence="3">
    <location>
        <begin position="1"/>
        <end position="32"/>
    </location>
</feature>
<dbReference type="GO" id="GO:0005524">
    <property type="term" value="F:ATP binding"/>
    <property type="evidence" value="ECO:0007669"/>
    <property type="project" value="InterPro"/>
</dbReference>
<feature type="compositionally biased region" description="Low complexity" evidence="1">
    <location>
        <begin position="250"/>
        <end position="270"/>
    </location>
</feature>
<dbReference type="SUPFAM" id="SSF56112">
    <property type="entry name" value="Protein kinase-like (PK-like)"/>
    <property type="match status" value="1"/>
</dbReference>
<dbReference type="InterPro" id="IPR011009">
    <property type="entry name" value="Kinase-like_dom_sf"/>
</dbReference>
<evidence type="ECO:0000256" key="1">
    <source>
        <dbReference type="SAM" id="MobiDB-lite"/>
    </source>
</evidence>
<keyword evidence="2" id="KW-0472">Membrane</keyword>
<name>A0A9N7NB00_STRHE</name>
<dbReference type="InterPro" id="IPR001245">
    <property type="entry name" value="Ser-Thr/Tyr_kinase_cat_dom"/>
</dbReference>
<dbReference type="PANTHER" id="PTHR45927">
    <property type="entry name" value="LYSM-DOMAIN RECEPTOR-LIKE KINASE-RELATED"/>
    <property type="match status" value="1"/>
</dbReference>
<dbReference type="AlphaFoldDB" id="A0A9N7NB00"/>
<dbReference type="InterPro" id="IPR059144">
    <property type="entry name" value="NFP_LysM3"/>
</dbReference>
<dbReference type="Pfam" id="PF23446">
    <property type="entry name" value="LysM1_NFP_LYK"/>
    <property type="match status" value="1"/>
</dbReference>
<feature type="domain" description="Protein kinase" evidence="4">
    <location>
        <begin position="314"/>
        <end position="549"/>
    </location>
</feature>
<keyword evidence="3" id="KW-0732">Signal</keyword>
<dbReference type="EMBL" id="CACSLK010027752">
    <property type="protein sequence ID" value="CAA0828280.1"/>
    <property type="molecule type" value="Genomic_DNA"/>
</dbReference>
<gene>
    <name evidence="5" type="ORF">SHERM_23975</name>
</gene>
<comment type="caution">
    <text evidence="5">The sequence shown here is derived from an EMBL/GenBank/DDBJ whole genome shotgun (WGS) entry which is preliminary data.</text>
</comment>
<dbReference type="Pfam" id="PF07714">
    <property type="entry name" value="PK_Tyr_Ser-Thr"/>
    <property type="match status" value="1"/>
</dbReference>
<evidence type="ECO:0000313" key="6">
    <source>
        <dbReference type="Proteomes" id="UP001153555"/>
    </source>
</evidence>
<proteinExistence type="predicted"/>
<organism evidence="5 6">
    <name type="scientific">Striga hermonthica</name>
    <name type="common">Purple witchweed</name>
    <name type="synonym">Buchnera hermonthica</name>
    <dbReference type="NCBI Taxonomy" id="68872"/>
    <lineage>
        <taxon>Eukaryota</taxon>
        <taxon>Viridiplantae</taxon>
        <taxon>Streptophyta</taxon>
        <taxon>Embryophyta</taxon>
        <taxon>Tracheophyta</taxon>
        <taxon>Spermatophyta</taxon>
        <taxon>Magnoliopsida</taxon>
        <taxon>eudicotyledons</taxon>
        <taxon>Gunneridae</taxon>
        <taxon>Pentapetalae</taxon>
        <taxon>asterids</taxon>
        <taxon>lamiids</taxon>
        <taxon>Lamiales</taxon>
        <taxon>Orobanchaceae</taxon>
        <taxon>Buchnereae</taxon>
        <taxon>Striga</taxon>
    </lineage>
</organism>
<evidence type="ECO:0000256" key="2">
    <source>
        <dbReference type="SAM" id="Phobius"/>
    </source>
</evidence>
<dbReference type="Proteomes" id="UP001153555">
    <property type="component" value="Unassembled WGS sequence"/>
</dbReference>
<dbReference type="GO" id="GO:0005886">
    <property type="term" value="C:plasma membrane"/>
    <property type="evidence" value="ECO:0007669"/>
    <property type="project" value="UniProtKB-ARBA"/>
</dbReference>
<dbReference type="InterPro" id="IPR059143">
    <property type="entry name" value="NFP_LysM2"/>
</dbReference>
<dbReference type="InterPro" id="IPR018392">
    <property type="entry name" value="LysM"/>
</dbReference>
<dbReference type="Pfam" id="PF23457">
    <property type="entry name" value="LysM2_NFP"/>
    <property type="match status" value="1"/>
</dbReference>
<evidence type="ECO:0000313" key="5">
    <source>
        <dbReference type="EMBL" id="CAA0828280.1"/>
    </source>
</evidence>
<feature type="chain" id="PRO_5040178468" description="Protein kinase domain-containing protein" evidence="3">
    <location>
        <begin position="33"/>
        <end position="549"/>
    </location>
</feature>
<reference evidence="5" key="1">
    <citation type="submission" date="2019-12" db="EMBL/GenBank/DDBJ databases">
        <authorList>
            <person name="Scholes J."/>
        </authorList>
    </citation>
    <scope>NUCLEOTIDE SEQUENCE</scope>
</reference>
<dbReference type="PROSITE" id="PS50011">
    <property type="entry name" value="PROTEIN_KINASE_DOM"/>
    <property type="match status" value="1"/>
</dbReference>
<feature type="transmembrane region" description="Helical" evidence="2">
    <location>
        <begin position="278"/>
        <end position="300"/>
    </location>
</feature>
<sequence length="549" mass="60254">MKNNTTTKQTLLLSLSLSLCGLFLFSIHSVQAQPSTIGFNCTPPTNQSSPNSCQTYVYYRAASPDYLDLAAVGDLFSVSRLEISRPSNISAANATLAPAQPLLVPVTCSCHTVNVSITISYAALNYTILSGDTFYRVSTVNFQNLTTYQSVEVVNPTFEPTRLEVGDVIVFPIFCRCPNSSQVRNRVNYLVSYVFQPADRLSDVASRLGSTQQSIIDVNGNNIRAFDTIFVPVSRLPNFTQPTVAPPNPNNRNSNNTNNTTTTTNINGGDDNNRGLEIGLGIGLGICGIVLILVCAVWWYRERKLKRGKGEFYGGIEEKLDMGRAGSGLKAEEVNLMADVSGCLDKYRVFGIEDLKKATEGFDDKCLIQGSVYKGCIDGEFFAIKKMKWNAYEELKILQKVNHGNLVRLEGFCIDPQEANCYLVYEYVENGSLHSWLHDPSRAEKLSWKTRLVSGREAVDGPLWATAREVLEDGRAEAVREWVDGCVGEEEMESAVGVLGLGVACVDGDPVRRPSMVEIVYALSKSGGGEAFLDLSEEGFSPRKVVDAR</sequence>
<dbReference type="SMART" id="SM00219">
    <property type="entry name" value="TyrKc"/>
    <property type="match status" value="1"/>
</dbReference>